<dbReference type="Pfam" id="PF13644">
    <property type="entry name" value="DKNYY"/>
    <property type="match status" value="1"/>
</dbReference>
<evidence type="ECO:0008006" key="4">
    <source>
        <dbReference type="Google" id="ProtNLM"/>
    </source>
</evidence>
<dbReference type="InterPro" id="IPR027375">
    <property type="entry name" value="DKNYY"/>
</dbReference>
<dbReference type="STRING" id="202952.GCA_000747725_03819"/>
<evidence type="ECO:0000313" key="2">
    <source>
        <dbReference type="EMBL" id="ENV32330.1"/>
    </source>
</evidence>
<keyword evidence="1" id="KW-0472">Membrane</keyword>
<protein>
    <recommendedName>
        <fullName evidence="4">DKNYY family protein</fullName>
    </recommendedName>
</protein>
<dbReference type="EMBL" id="APPN01000080">
    <property type="protein sequence ID" value="ENV32330.1"/>
    <property type="molecule type" value="Genomic_DNA"/>
</dbReference>
<dbReference type="Proteomes" id="UP000013117">
    <property type="component" value="Unassembled WGS sequence"/>
</dbReference>
<name>N8ZLC4_9GAMM</name>
<keyword evidence="3" id="KW-1185">Reference proteome</keyword>
<sequence>MIELKTYPTHPIMVGLFIVFILMIWLTAYYFIYDTSLYYFYQFTSYFAVLLNLIFLFALFFLLIKLFDRIYKQLFSTEISFQITPEAINMSCPASKLFKPQQFKWDEIASIRLLEYNQSYPYLQIELLQKNTTYQLTFRTLFEFKNNQQKQQIDQLWSMIKKQSPKALKFAVDTVGKDKQIYSLSSDVAVNQRYQDSQIKRQFKLIFAALLAIIVVICLILYISKRQDGISLDNKEQPIDGTNFRSAQDQIYIWKQGRGHFLIPDATTENFIGLSLDHLPDRAPELYSNVGKTSQHVYWQDHILEKLNPQTTQYLGNDYSKDSRSVYYQDKQISNADAKTFSAILHPKFNALVYFYAKDQKQVYYQNIALNNLNPAQAQAFLNSRDYVHDQKNVFYQQYQLKNLNAQNTQIYVGANRFSDGLNLASDGHYFYLNQNPLPEVAYGKYFGSHAIDPTQLKIVATQSSEPYPGFYHFIFADRHRIYIYDEFYQRLVQLYDFSPNVIEVTQDHQFQVNAVPYTFQSKLIRTSSQRSGTQTHGFVIKLINENDQSEIADYFARIATSFSPKRIFTSTQN</sequence>
<keyword evidence="1" id="KW-1133">Transmembrane helix</keyword>
<comment type="caution">
    <text evidence="2">The sequence shown here is derived from an EMBL/GenBank/DDBJ whole genome shotgun (WGS) entry which is preliminary data.</text>
</comment>
<organism evidence="2 3">
    <name type="scientific">Acinetobacter gerneri DSM 14967 = CIP 107464 = MTCC 9824</name>
    <dbReference type="NCBI Taxonomy" id="1120926"/>
    <lineage>
        <taxon>Bacteria</taxon>
        <taxon>Pseudomonadati</taxon>
        <taxon>Pseudomonadota</taxon>
        <taxon>Gammaproteobacteria</taxon>
        <taxon>Moraxellales</taxon>
        <taxon>Moraxellaceae</taxon>
        <taxon>Acinetobacter</taxon>
    </lineage>
</organism>
<dbReference type="AlphaFoldDB" id="N8ZLC4"/>
<dbReference type="HOGENOM" id="CLU_459790_0_0_6"/>
<dbReference type="PATRIC" id="fig|1120926.3.peg.3612"/>
<feature type="transmembrane region" description="Helical" evidence="1">
    <location>
        <begin position="203"/>
        <end position="223"/>
    </location>
</feature>
<proteinExistence type="predicted"/>
<reference evidence="2 3" key="1">
    <citation type="submission" date="2013-02" db="EMBL/GenBank/DDBJ databases">
        <title>The Genome Sequence of Acinetobacter gerneri CIP 107464.</title>
        <authorList>
            <consortium name="The Broad Institute Genome Sequencing Platform"/>
            <consortium name="The Broad Institute Genome Sequencing Center for Infectious Disease"/>
            <person name="Cerqueira G."/>
            <person name="Feldgarden M."/>
            <person name="Courvalin P."/>
            <person name="Perichon B."/>
            <person name="Grillot-Courvalin C."/>
            <person name="Clermont D."/>
            <person name="Rocha E."/>
            <person name="Yoon E.-J."/>
            <person name="Nemec A."/>
            <person name="Walker B."/>
            <person name="Young S.K."/>
            <person name="Zeng Q."/>
            <person name="Gargeya S."/>
            <person name="Fitzgerald M."/>
            <person name="Haas B."/>
            <person name="Abouelleil A."/>
            <person name="Alvarado L."/>
            <person name="Arachchi H.M."/>
            <person name="Berlin A.M."/>
            <person name="Chapman S.B."/>
            <person name="Dewar J."/>
            <person name="Goldberg J."/>
            <person name="Griggs A."/>
            <person name="Gujja S."/>
            <person name="Hansen M."/>
            <person name="Howarth C."/>
            <person name="Imamovic A."/>
            <person name="Larimer J."/>
            <person name="McCowan C."/>
            <person name="Murphy C."/>
            <person name="Neiman D."/>
            <person name="Pearson M."/>
            <person name="Priest M."/>
            <person name="Roberts A."/>
            <person name="Saif S."/>
            <person name="Shea T."/>
            <person name="Sisk P."/>
            <person name="Sykes S."/>
            <person name="Wortman J."/>
            <person name="Nusbaum C."/>
            <person name="Birren B."/>
        </authorList>
    </citation>
    <scope>NUCLEOTIDE SEQUENCE [LARGE SCALE GENOMIC DNA]</scope>
    <source>
        <strain evidence="2 3">CIP 107464</strain>
    </source>
</reference>
<evidence type="ECO:0000256" key="1">
    <source>
        <dbReference type="SAM" id="Phobius"/>
    </source>
</evidence>
<dbReference type="eggNOG" id="ENOG5030RCQ">
    <property type="taxonomic scope" value="Bacteria"/>
</dbReference>
<keyword evidence="1" id="KW-0812">Transmembrane</keyword>
<feature type="transmembrane region" description="Helical" evidence="1">
    <location>
        <begin position="12"/>
        <end position="32"/>
    </location>
</feature>
<accession>N8ZLC4</accession>
<evidence type="ECO:0000313" key="3">
    <source>
        <dbReference type="Proteomes" id="UP000013117"/>
    </source>
</evidence>
<gene>
    <name evidence="2" type="ORF">F960_03724</name>
</gene>
<feature type="transmembrane region" description="Helical" evidence="1">
    <location>
        <begin position="38"/>
        <end position="64"/>
    </location>
</feature>